<evidence type="ECO:0000313" key="1">
    <source>
        <dbReference type="EMBL" id="CRK31865.1"/>
    </source>
</evidence>
<name>A0A0G4MD74_VERLO</name>
<keyword evidence="2" id="KW-1185">Reference proteome</keyword>
<sequence length="49" mass="5571">EGRRERQAGKSIILCPPPTEKVARLRRWTWRTRVAIGHLPLDTAVIHGA</sequence>
<reference evidence="2" key="1">
    <citation type="submission" date="2015-05" db="EMBL/GenBank/DDBJ databases">
        <authorList>
            <person name="Fogelqvist Johan"/>
        </authorList>
    </citation>
    <scope>NUCLEOTIDE SEQUENCE [LARGE SCALE GENOMIC DNA]</scope>
</reference>
<organism evidence="1 2">
    <name type="scientific">Verticillium longisporum</name>
    <name type="common">Verticillium dahliae var. longisporum</name>
    <dbReference type="NCBI Taxonomy" id="100787"/>
    <lineage>
        <taxon>Eukaryota</taxon>
        <taxon>Fungi</taxon>
        <taxon>Dikarya</taxon>
        <taxon>Ascomycota</taxon>
        <taxon>Pezizomycotina</taxon>
        <taxon>Sordariomycetes</taxon>
        <taxon>Hypocreomycetidae</taxon>
        <taxon>Glomerellales</taxon>
        <taxon>Plectosphaerellaceae</taxon>
        <taxon>Verticillium</taxon>
    </lineage>
</organism>
<feature type="non-terminal residue" evidence="1">
    <location>
        <position position="1"/>
    </location>
</feature>
<dbReference type="AlphaFoldDB" id="A0A0G4MD74"/>
<proteinExistence type="predicted"/>
<dbReference type="EMBL" id="CVQH01021900">
    <property type="protein sequence ID" value="CRK31865.1"/>
    <property type="molecule type" value="Genomic_DNA"/>
</dbReference>
<protein>
    <submittedName>
        <fullName evidence="1">Uncharacterized protein</fullName>
    </submittedName>
</protein>
<accession>A0A0G4MD74</accession>
<dbReference type="Proteomes" id="UP000044602">
    <property type="component" value="Unassembled WGS sequence"/>
</dbReference>
<evidence type="ECO:0000313" key="2">
    <source>
        <dbReference type="Proteomes" id="UP000044602"/>
    </source>
</evidence>
<gene>
    <name evidence="1" type="ORF">BN1708_018852</name>
</gene>